<evidence type="ECO:0000313" key="1">
    <source>
        <dbReference type="EMBL" id="KAF3856988.1"/>
    </source>
</evidence>
<name>A0A7J5Z9F7_DISMA</name>
<comment type="caution">
    <text evidence="1">The sequence shown here is derived from an EMBL/GenBank/DDBJ whole genome shotgun (WGS) entry which is preliminary data.</text>
</comment>
<gene>
    <name evidence="1" type="ORF">F7725_008847</name>
</gene>
<sequence length="71" mass="7932">MINLEQGGRVLVDEQILTLSSIAHQHNGVEFSVDQNIVTVELPSYNMTILFDGNTAHVAVFHFFLTSTRTN</sequence>
<dbReference type="AlphaFoldDB" id="A0A7J5Z9F7"/>
<proteinExistence type="predicted"/>
<keyword evidence="2" id="KW-1185">Reference proteome</keyword>
<dbReference type="EMBL" id="JAAKFY010000005">
    <property type="protein sequence ID" value="KAF3856988.1"/>
    <property type="molecule type" value="Genomic_DNA"/>
</dbReference>
<reference evidence="1 2" key="1">
    <citation type="submission" date="2020-03" db="EMBL/GenBank/DDBJ databases">
        <title>Dissostichus mawsoni Genome sequencing and assembly.</title>
        <authorList>
            <person name="Park H."/>
        </authorList>
    </citation>
    <scope>NUCLEOTIDE SEQUENCE [LARGE SCALE GENOMIC DNA]</scope>
    <source>
        <strain evidence="1">DM0001</strain>
        <tissue evidence="1">Muscle</tissue>
    </source>
</reference>
<organism evidence="1 2">
    <name type="scientific">Dissostichus mawsoni</name>
    <name type="common">Antarctic cod</name>
    <dbReference type="NCBI Taxonomy" id="36200"/>
    <lineage>
        <taxon>Eukaryota</taxon>
        <taxon>Metazoa</taxon>
        <taxon>Chordata</taxon>
        <taxon>Craniata</taxon>
        <taxon>Vertebrata</taxon>
        <taxon>Euteleostomi</taxon>
        <taxon>Actinopterygii</taxon>
        <taxon>Neopterygii</taxon>
        <taxon>Teleostei</taxon>
        <taxon>Neoteleostei</taxon>
        <taxon>Acanthomorphata</taxon>
        <taxon>Eupercaria</taxon>
        <taxon>Perciformes</taxon>
        <taxon>Notothenioidei</taxon>
        <taxon>Nototheniidae</taxon>
        <taxon>Dissostichus</taxon>
    </lineage>
</organism>
<dbReference type="Proteomes" id="UP000518266">
    <property type="component" value="Unassembled WGS sequence"/>
</dbReference>
<protein>
    <submittedName>
        <fullName evidence="1">Uncharacterized protein</fullName>
    </submittedName>
</protein>
<accession>A0A7J5Z9F7</accession>
<evidence type="ECO:0000313" key="2">
    <source>
        <dbReference type="Proteomes" id="UP000518266"/>
    </source>
</evidence>